<dbReference type="InterPro" id="IPR019787">
    <property type="entry name" value="Znf_PHD-finger"/>
</dbReference>
<feature type="compositionally biased region" description="Basic and acidic residues" evidence="5">
    <location>
        <begin position="270"/>
        <end position="280"/>
    </location>
</feature>
<dbReference type="Gene3D" id="3.30.40.10">
    <property type="entry name" value="Zinc/RING finger domain, C3HC4 (zinc finger)"/>
    <property type="match status" value="1"/>
</dbReference>
<dbReference type="Pfam" id="PF03564">
    <property type="entry name" value="DUF1759"/>
    <property type="match status" value="1"/>
</dbReference>
<dbReference type="InterPro" id="IPR036397">
    <property type="entry name" value="RNaseH_sf"/>
</dbReference>
<evidence type="ECO:0000256" key="2">
    <source>
        <dbReference type="ARBA" id="ARBA00022771"/>
    </source>
</evidence>
<dbReference type="Gene3D" id="3.30.70.270">
    <property type="match status" value="1"/>
</dbReference>
<keyword evidence="9" id="KW-1185">Reference proteome</keyword>
<evidence type="ECO:0000313" key="9">
    <source>
        <dbReference type="Proteomes" id="UP000069940"/>
    </source>
</evidence>
<organism evidence="8 9">
    <name type="scientific">Aedes albopictus</name>
    <name type="common">Asian tiger mosquito</name>
    <name type="synonym">Stegomyia albopicta</name>
    <dbReference type="NCBI Taxonomy" id="7160"/>
    <lineage>
        <taxon>Eukaryota</taxon>
        <taxon>Metazoa</taxon>
        <taxon>Ecdysozoa</taxon>
        <taxon>Arthropoda</taxon>
        <taxon>Hexapoda</taxon>
        <taxon>Insecta</taxon>
        <taxon>Pterygota</taxon>
        <taxon>Neoptera</taxon>
        <taxon>Endopterygota</taxon>
        <taxon>Diptera</taxon>
        <taxon>Nematocera</taxon>
        <taxon>Culicoidea</taxon>
        <taxon>Culicidae</taxon>
        <taxon>Culicinae</taxon>
        <taxon>Aedini</taxon>
        <taxon>Aedes</taxon>
        <taxon>Stegomyia</taxon>
    </lineage>
</organism>
<dbReference type="InterPro" id="IPR041588">
    <property type="entry name" value="Integrase_H2C2"/>
</dbReference>
<dbReference type="Gene3D" id="1.10.340.70">
    <property type="match status" value="1"/>
</dbReference>
<dbReference type="InterPro" id="IPR001965">
    <property type="entry name" value="Znf_PHD"/>
</dbReference>
<dbReference type="InterPro" id="IPR040676">
    <property type="entry name" value="DUF5641"/>
</dbReference>
<reference evidence="8" key="2">
    <citation type="submission" date="2025-05" db="UniProtKB">
        <authorList>
            <consortium name="EnsemblMetazoa"/>
        </authorList>
    </citation>
    <scope>IDENTIFICATION</scope>
    <source>
        <strain evidence="8">Foshan</strain>
    </source>
</reference>
<dbReference type="Gene3D" id="3.10.10.10">
    <property type="entry name" value="HIV Type 1 Reverse Transcriptase, subunit A, domain 1"/>
    <property type="match status" value="1"/>
</dbReference>
<dbReference type="Gene3D" id="3.30.420.10">
    <property type="entry name" value="Ribonuclease H-like superfamily/Ribonuclease H"/>
    <property type="match status" value="1"/>
</dbReference>
<evidence type="ECO:0000256" key="5">
    <source>
        <dbReference type="SAM" id="MobiDB-lite"/>
    </source>
</evidence>
<feature type="compositionally biased region" description="Basic and acidic residues" evidence="5">
    <location>
        <begin position="198"/>
        <end position="225"/>
    </location>
</feature>
<dbReference type="SUPFAM" id="SSF53098">
    <property type="entry name" value="Ribonuclease H-like"/>
    <property type="match status" value="1"/>
</dbReference>
<dbReference type="InterPro" id="IPR013083">
    <property type="entry name" value="Znf_RING/FYVE/PHD"/>
</dbReference>
<dbReference type="InterPro" id="IPR005312">
    <property type="entry name" value="DUF1759"/>
</dbReference>
<dbReference type="InterPro" id="IPR012337">
    <property type="entry name" value="RNaseH-like_sf"/>
</dbReference>
<accession>A0ABM1ZV51</accession>
<keyword evidence="1" id="KW-0479">Metal-binding</keyword>
<keyword evidence="2 4" id="KW-0863">Zinc-finger</keyword>
<dbReference type="RefSeq" id="XP_062713089.1">
    <property type="nucleotide sequence ID" value="XM_062857105.1"/>
</dbReference>
<dbReference type="InterPro" id="IPR043128">
    <property type="entry name" value="Rev_trsase/Diguanyl_cyclase"/>
</dbReference>
<feature type="compositionally biased region" description="Polar residues" evidence="5">
    <location>
        <begin position="288"/>
        <end position="301"/>
    </location>
</feature>
<dbReference type="Pfam" id="PF05380">
    <property type="entry name" value="Peptidase_A17"/>
    <property type="match status" value="1"/>
</dbReference>
<feature type="region of interest" description="Disordered" evidence="5">
    <location>
        <begin position="514"/>
        <end position="556"/>
    </location>
</feature>
<evidence type="ECO:0000256" key="1">
    <source>
        <dbReference type="ARBA" id="ARBA00022723"/>
    </source>
</evidence>
<dbReference type="Pfam" id="PF17921">
    <property type="entry name" value="Integrase_H2C2"/>
    <property type="match status" value="1"/>
</dbReference>
<dbReference type="SUPFAM" id="SSF56672">
    <property type="entry name" value="DNA/RNA polymerases"/>
    <property type="match status" value="1"/>
</dbReference>
<feature type="region of interest" description="Disordered" evidence="5">
    <location>
        <begin position="198"/>
        <end position="247"/>
    </location>
</feature>
<dbReference type="InterPro" id="IPR001584">
    <property type="entry name" value="Integrase_cat-core"/>
</dbReference>
<reference evidence="9" key="1">
    <citation type="journal article" date="2015" name="Proc. Natl. Acad. Sci. U.S.A.">
        <title>Genome sequence of the Asian Tiger mosquito, Aedes albopictus, reveals insights into its biology, genetics, and evolution.</title>
        <authorList>
            <person name="Chen X.G."/>
            <person name="Jiang X."/>
            <person name="Gu J."/>
            <person name="Xu M."/>
            <person name="Wu Y."/>
            <person name="Deng Y."/>
            <person name="Zhang C."/>
            <person name="Bonizzoni M."/>
            <person name="Dermauw W."/>
            <person name="Vontas J."/>
            <person name="Armbruster P."/>
            <person name="Huang X."/>
            <person name="Yang Y."/>
            <person name="Zhang H."/>
            <person name="He W."/>
            <person name="Peng H."/>
            <person name="Liu Y."/>
            <person name="Wu K."/>
            <person name="Chen J."/>
            <person name="Lirakis M."/>
            <person name="Topalis P."/>
            <person name="Van Leeuwen T."/>
            <person name="Hall A.B."/>
            <person name="Jiang X."/>
            <person name="Thorpe C."/>
            <person name="Mueller R.L."/>
            <person name="Sun C."/>
            <person name="Waterhouse R.M."/>
            <person name="Yan G."/>
            <person name="Tu Z.J."/>
            <person name="Fang X."/>
            <person name="James A.A."/>
        </authorList>
    </citation>
    <scope>NUCLEOTIDE SEQUENCE [LARGE SCALE GENOMIC DNA]</scope>
    <source>
        <strain evidence="9">Foshan</strain>
    </source>
</reference>
<dbReference type="InterPro" id="IPR019786">
    <property type="entry name" value="Zinc_finger_PHD-type_CS"/>
</dbReference>
<dbReference type="InterPro" id="IPR008042">
    <property type="entry name" value="Retrotrans_Pao"/>
</dbReference>
<proteinExistence type="predicted"/>
<evidence type="ECO:0000313" key="8">
    <source>
        <dbReference type="EnsemblMetazoa" id="AALFPA23_021953.P32497"/>
    </source>
</evidence>
<evidence type="ECO:0000256" key="3">
    <source>
        <dbReference type="ARBA" id="ARBA00022833"/>
    </source>
</evidence>
<dbReference type="SUPFAM" id="SSF57903">
    <property type="entry name" value="FYVE/PHD zinc finger"/>
    <property type="match status" value="1"/>
</dbReference>
<dbReference type="PANTHER" id="PTHR47331">
    <property type="entry name" value="PHD-TYPE DOMAIN-CONTAINING PROTEIN"/>
    <property type="match status" value="1"/>
</dbReference>
<feature type="domain" description="PHD-type" evidence="6">
    <location>
        <begin position="18"/>
        <end position="69"/>
    </location>
</feature>
<dbReference type="PROSITE" id="PS50016">
    <property type="entry name" value="ZF_PHD_2"/>
    <property type="match status" value="1"/>
</dbReference>
<dbReference type="EnsemblMetazoa" id="AALFPA23_021953.R32497">
    <property type="protein sequence ID" value="AALFPA23_021953.P32497"/>
    <property type="gene ID" value="AALFPA23_021953"/>
</dbReference>
<feature type="compositionally biased region" description="Polar residues" evidence="5">
    <location>
        <begin position="228"/>
        <end position="244"/>
    </location>
</feature>
<dbReference type="InterPro" id="IPR011011">
    <property type="entry name" value="Znf_FYVE_PHD"/>
</dbReference>
<keyword evidence="3" id="KW-0862">Zinc</keyword>
<name>A0ABM1ZV51_AEDAL</name>
<dbReference type="PANTHER" id="PTHR47331:SF1">
    <property type="entry name" value="GAG-LIKE PROTEIN"/>
    <property type="match status" value="1"/>
</dbReference>
<dbReference type="PROSITE" id="PS01359">
    <property type="entry name" value="ZF_PHD_1"/>
    <property type="match status" value="1"/>
</dbReference>
<feature type="compositionally biased region" description="Basic and acidic residues" evidence="5">
    <location>
        <begin position="530"/>
        <end position="551"/>
    </location>
</feature>
<dbReference type="GeneID" id="134290088"/>
<evidence type="ECO:0000259" key="7">
    <source>
        <dbReference type="PROSITE" id="PS50994"/>
    </source>
</evidence>
<evidence type="ECO:0000256" key="4">
    <source>
        <dbReference type="PROSITE-ProRule" id="PRU00146"/>
    </source>
</evidence>
<dbReference type="SMART" id="SM00249">
    <property type="entry name" value="PHD"/>
    <property type="match status" value="1"/>
</dbReference>
<dbReference type="InterPro" id="IPR043502">
    <property type="entry name" value="DNA/RNA_pol_sf"/>
</dbReference>
<sequence length="1980" mass="225884">MDKQLPGDGSNLTDDKTAYNCAICSRPDHDEDHMVFCEGCKVWLHFSCAGVGSEVEYDENWRCSSCREFDPTKSSDEESDAEGAISVDDTIDGARKSSAPNPQTVSEDEEVAAAIKRMKMEKERMKRRMEQKLALAKAQMELENEKLEMEWALEKQIMEMKIASKAAFQKKREMEKKKLQNQLQELCNGEVRMESEIRKLEKQKEEAKRSVADKKGTRTKPEEIPTRPVSSTPIVHPEASTSTAGAKKKIVDRQDLVVPVEKKKFCGNAKKEENVSKEESESCEESSQADSLSANQSGSSSETTTDEEEEQKDKKKRHRKEKMVPTKAQISARQFLSRKLPIFTGRPDEWPIFISSFNTTTRACGFSNLENLARLQESLKGPAREAVCSRMLLPEAVPQIIDTLRMLYGRPEQLLNTLLAKVRKAEPPKADRLESFISFGMVVQQLCDHLEATQLNDHLVNPLLIQELVEKLPPSTKMDWVRVKRQHTKITLRTLSDFLSDLVSTASEATGIVDVPQNPVNRPGKSKGGKQREYESHTNTHIDDSSKRPEQPRTPCPVCRRTDHRLRNCDEFRKMNVHQRLQVVDRFELCPSCLNAHGKSRCKANIRCKFERCQGQHNTMLHRTVSEMRSDCNAHSATVQLPIIFRMIPVTLSFGKRSVTTMAFLDEGSSYSLIEHSVANQLKAVGKPQPLRVTWTAGMSRLERDSVLLNLDISAVGSQETFPMNNVHTVEQLKLPKQSLNYRELAERYGHLRHLPLIEYPSDSPKILIGLKHLDLFAPIESRVGQSGEPIAIRSKLGWTVYGPQEGGSLRTAYVGHHSCTGISNQGLHDLLKSHYVLEEAGVSVEVLPESAENRRAREILERTTKRVGDRFITGLLWKEEDPSLPDSYPMAARRMRTLEKRLSQMPVLKQNVQNQLIEYQTKGYCHEATVDELRNTSQKKIWYLPLNVVINPKKPNKVRLVWDAAAAVGGVSLNSKLLKGPDFLTSLPSVVCKFREHRIGFGGDIREMFHQLQIRQEDKQALRFMYGGKIYVMDCAIFGATCSPSQALYVKDRNASEFVNRYPAAVDAIVKRHYVDDYFDSTETVEEAVQKASEVRFIHSKGGFEIRNWVSNSTEVLQQLGESKTNQIVHFNTDKSTGNERVLGIVWDSQADVFTFAMKLPENLQPYLSSNQRPTKRIVLSIVMSFFDPLGLLTLFTIQGKIIIQDLWRTGCDWDEAIDDGCFAKWQKWTALLSDVEKIRIPRHYFSGGITLDYDSLELHVFVDASEGAYGCVAYFRMLVDGLPRCSLVQARSKVAPLRQYSTPRLELMAAVLGAKMAETIRENHSLRVKRVQFWTDSSTVYSWIVSDHRRYKVFVAYRIGEILSKTSPSDWRWVRTKLNIADDLTKWKDGTKIESDGQWFTGPKYLYESEDKWPRPEPPRPNVGEELRASCLFHNTESAEALIDCTRISKWNVLVRTMACVLRFISNIRRKQQGLSIELLPVDLAVRKVRRSAVVERSFSREEYQHAERHLWRMAQEESYPDEVKILRRCREGKQGKIERSSMLLKLSPVLDEDNVLRMDGRVQEGEFVPFELQFPVILPRKHPITTKLIEYYHQMFGHANRETVVNQLRQRFYIPAVRREVERIARECVWCRVHKCKPVVPRMAPLPVQRTTPFMRPFSYTGVDFFGPINVVVGRHKEKRWCALFTCFGTRAIHLEIVHSLSTPACLMAIRRFVCRRGVPVEFFSDNGTNFVGASKIVVKKIEADCSEALTSSRTRWNFNPPSAPHFGGVWERLVRSVKKAMEVLDDGRKLTDEVLLTTLAEAEDLVNSRPLTYVPQEPGNSGSITPNNFLKGLPIGETECGIPPTSEAEALRDSHKRAQMLADRLWKRWLVEYLPHINRRTKWHEEQPTLEVGEIVYVADDDNRKCWVRAIVEEVKPGTDGRIRQALVRTTKGTYRRPVAKLAMPEIRWRKSGYGGEPTPVLRGGAVEAPMTSDRA</sequence>
<feature type="region of interest" description="Disordered" evidence="5">
    <location>
        <begin position="68"/>
        <end position="108"/>
    </location>
</feature>
<dbReference type="Pfam" id="PF00628">
    <property type="entry name" value="PHD"/>
    <property type="match status" value="1"/>
</dbReference>
<feature type="region of interest" description="Disordered" evidence="5">
    <location>
        <begin position="270"/>
        <end position="328"/>
    </location>
</feature>
<dbReference type="Proteomes" id="UP000069940">
    <property type="component" value="Unassembled WGS sequence"/>
</dbReference>
<dbReference type="Pfam" id="PF18701">
    <property type="entry name" value="DUF5641"/>
    <property type="match status" value="1"/>
</dbReference>
<evidence type="ECO:0000259" key="6">
    <source>
        <dbReference type="PROSITE" id="PS50016"/>
    </source>
</evidence>
<feature type="domain" description="Integrase catalytic" evidence="7">
    <location>
        <begin position="1656"/>
        <end position="1838"/>
    </location>
</feature>
<protein>
    <submittedName>
        <fullName evidence="8">Uncharacterized protein</fullName>
    </submittedName>
</protein>
<dbReference type="PROSITE" id="PS50994">
    <property type="entry name" value="INTEGRASE"/>
    <property type="match status" value="1"/>
</dbReference>